<evidence type="ECO:0000313" key="4">
    <source>
        <dbReference type="Proteomes" id="UP000189703"/>
    </source>
</evidence>
<evidence type="ECO:0000259" key="3">
    <source>
        <dbReference type="PROSITE" id="PS50105"/>
    </source>
</evidence>
<dbReference type="GeneID" id="104603192"/>
<sequence>MKRRGRSTRGNNGVVSSAWSSKVCPETNNDHEKEYRDVDFVDSTSNPSYDVYSVEGFKDSSDRDTSNTSKEAHGSECLEPIWDVQVRGRVYDKIGTGVTIVDSVRSWLEELGFGRYADIFEMHEVDEEVLPLLTFEDLKEMGINAVGPRRKMYTAIQHLREGRNFYLINYTKWADKDVGDGFRRARNGRRDALALQVLEAIRAQWGLD</sequence>
<dbReference type="SMART" id="SM00454">
    <property type="entry name" value="SAM"/>
    <property type="match status" value="1"/>
</dbReference>
<dbReference type="InterPro" id="IPR001660">
    <property type="entry name" value="SAM"/>
</dbReference>
<keyword evidence="1" id="KW-0677">Repeat</keyword>
<dbReference type="RefSeq" id="XP_010265471.1">
    <property type="nucleotide sequence ID" value="XM_010267169.1"/>
</dbReference>
<evidence type="ECO:0000256" key="1">
    <source>
        <dbReference type="ARBA" id="ARBA00022737"/>
    </source>
</evidence>
<feature type="compositionally biased region" description="Polar residues" evidence="2">
    <location>
        <begin position="8"/>
        <end position="20"/>
    </location>
</feature>
<feature type="compositionally biased region" description="Basic and acidic residues" evidence="2">
    <location>
        <begin position="28"/>
        <end position="39"/>
    </location>
</feature>
<proteinExistence type="predicted"/>
<reference evidence="5" key="1">
    <citation type="submission" date="2025-08" db="UniProtKB">
        <authorList>
            <consortium name="RefSeq"/>
        </authorList>
    </citation>
    <scope>IDENTIFICATION</scope>
</reference>
<gene>
    <name evidence="5" type="primary">LOC104603192</name>
</gene>
<accession>A0A1U8AI12</accession>
<feature type="compositionally biased region" description="Basic and acidic residues" evidence="2">
    <location>
        <begin position="56"/>
        <end position="74"/>
    </location>
</feature>
<dbReference type="PANTHER" id="PTHR10627:SF65">
    <property type="entry name" value="SAM DOMAIN-CONTAINING PROTEIN"/>
    <property type="match status" value="1"/>
</dbReference>
<dbReference type="OrthoDB" id="539213at2759"/>
<organism evidence="4 5">
    <name type="scientific">Nelumbo nucifera</name>
    <name type="common">Sacred lotus</name>
    <dbReference type="NCBI Taxonomy" id="4432"/>
    <lineage>
        <taxon>Eukaryota</taxon>
        <taxon>Viridiplantae</taxon>
        <taxon>Streptophyta</taxon>
        <taxon>Embryophyta</taxon>
        <taxon>Tracheophyta</taxon>
        <taxon>Spermatophyta</taxon>
        <taxon>Magnoliopsida</taxon>
        <taxon>Proteales</taxon>
        <taxon>Nelumbonaceae</taxon>
        <taxon>Nelumbo</taxon>
    </lineage>
</organism>
<dbReference type="KEGG" id="nnu:104603192"/>
<dbReference type="SUPFAM" id="SSF47769">
    <property type="entry name" value="SAM/Pointed domain"/>
    <property type="match status" value="1"/>
</dbReference>
<feature type="region of interest" description="Disordered" evidence="2">
    <location>
        <begin position="1"/>
        <end position="74"/>
    </location>
</feature>
<dbReference type="Proteomes" id="UP000189703">
    <property type="component" value="Unplaced"/>
</dbReference>
<dbReference type="CDD" id="cd09487">
    <property type="entry name" value="SAM_superfamily"/>
    <property type="match status" value="1"/>
</dbReference>
<name>A0A1U8AI12_NELNU</name>
<keyword evidence="4" id="KW-1185">Reference proteome</keyword>
<protein>
    <submittedName>
        <fullName evidence="5">Uncharacterized protein LOC104603192</fullName>
    </submittedName>
</protein>
<dbReference type="InterPro" id="IPR013761">
    <property type="entry name" value="SAM/pointed_sf"/>
</dbReference>
<evidence type="ECO:0000313" key="5">
    <source>
        <dbReference type="RefSeq" id="XP_010265471.1"/>
    </source>
</evidence>
<dbReference type="Gene3D" id="1.10.150.50">
    <property type="entry name" value="Transcription Factor, Ets-1"/>
    <property type="match status" value="1"/>
</dbReference>
<dbReference type="PANTHER" id="PTHR10627">
    <property type="entry name" value="SCP160"/>
    <property type="match status" value="1"/>
</dbReference>
<dbReference type="Pfam" id="PF00536">
    <property type="entry name" value="SAM_1"/>
    <property type="match status" value="1"/>
</dbReference>
<dbReference type="PROSITE" id="PS50105">
    <property type="entry name" value="SAM_DOMAIN"/>
    <property type="match status" value="1"/>
</dbReference>
<dbReference type="eggNOG" id="KOG4374">
    <property type="taxonomic scope" value="Eukaryota"/>
</dbReference>
<evidence type="ECO:0000256" key="2">
    <source>
        <dbReference type="SAM" id="MobiDB-lite"/>
    </source>
</evidence>
<dbReference type="InParanoid" id="A0A1U8AI12"/>
<dbReference type="AlphaFoldDB" id="A0A1U8AI12"/>
<feature type="domain" description="SAM" evidence="3">
    <location>
        <begin position="99"/>
        <end position="162"/>
    </location>
</feature>